<sequence length="83" mass="9431">MTSYEAVESGARVLIEDGRYGVPWEDASEDDRAEAMARVRTILEAAAPHMLAGVWDEAIEAYKAWTWDDENMDPPTNPYRLTR</sequence>
<evidence type="ECO:0000313" key="2">
    <source>
        <dbReference type="Proteomes" id="UP000643279"/>
    </source>
</evidence>
<evidence type="ECO:0000313" key="1">
    <source>
        <dbReference type="EMBL" id="GGH93811.1"/>
    </source>
</evidence>
<organism evidence="1 2">
    <name type="scientific">Arthrobacter liuii</name>
    <dbReference type="NCBI Taxonomy" id="1476996"/>
    <lineage>
        <taxon>Bacteria</taxon>
        <taxon>Bacillati</taxon>
        <taxon>Actinomycetota</taxon>
        <taxon>Actinomycetes</taxon>
        <taxon>Micrococcales</taxon>
        <taxon>Micrococcaceae</taxon>
        <taxon>Arthrobacter</taxon>
    </lineage>
</organism>
<reference evidence="2" key="1">
    <citation type="journal article" date="2019" name="Int. J. Syst. Evol. Microbiol.">
        <title>The Global Catalogue of Microorganisms (GCM) 10K type strain sequencing project: providing services to taxonomists for standard genome sequencing and annotation.</title>
        <authorList>
            <consortium name="The Broad Institute Genomics Platform"/>
            <consortium name="The Broad Institute Genome Sequencing Center for Infectious Disease"/>
            <person name="Wu L."/>
            <person name="Ma J."/>
        </authorList>
    </citation>
    <scope>NUCLEOTIDE SEQUENCE [LARGE SCALE GENOMIC DNA]</scope>
    <source>
        <strain evidence="2">CGMCC 1.12778</strain>
    </source>
</reference>
<keyword evidence="2" id="KW-1185">Reference proteome</keyword>
<dbReference type="RefSeq" id="WP_188571056.1">
    <property type="nucleotide sequence ID" value="NZ_BMFW01000005.1"/>
</dbReference>
<dbReference type="EMBL" id="BMFW01000005">
    <property type="protein sequence ID" value="GGH93811.1"/>
    <property type="molecule type" value="Genomic_DNA"/>
</dbReference>
<gene>
    <name evidence="1" type="ORF">GCM10007170_15550</name>
</gene>
<proteinExistence type="predicted"/>
<dbReference type="Proteomes" id="UP000643279">
    <property type="component" value="Unassembled WGS sequence"/>
</dbReference>
<accession>A0ABQ2AQG0</accession>
<comment type="caution">
    <text evidence="1">The sequence shown here is derived from an EMBL/GenBank/DDBJ whole genome shotgun (WGS) entry which is preliminary data.</text>
</comment>
<name>A0ABQ2AQG0_9MICC</name>
<protein>
    <submittedName>
        <fullName evidence="1">Uncharacterized protein</fullName>
    </submittedName>
</protein>